<proteinExistence type="predicted"/>
<dbReference type="GO" id="GO:0008270">
    <property type="term" value="F:zinc ion binding"/>
    <property type="evidence" value="ECO:0007669"/>
    <property type="project" value="InterPro"/>
</dbReference>
<feature type="region of interest" description="Disordered" evidence="1">
    <location>
        <begin position="1244"/>
        <end position="1325"/>
    </location>
</feature>
<feature type="compositionally biased region" description="Polar residues" evidence="1">
    <location>
        <begin position="1"/>
        <end position="13"/>
    </location>
</feature>
<dbReference type="GO" id="GO:0006508">
    <property type="term" value="P:proteolysis"/>
    <property type="evidence" value="ECO:0007669"/>
    <property type="project" value="InterPro"/>
</dbReference>
<dbReference type="InterPro" id="IPR024079">
    <property type="entry name" value="MetalloPept_cat_dom_sf"/>
</dbReference>
<dbReference type="Gene3D" id="3.40.390.10">
    <property type="entry name" value="Collagenase (Catalytic Domain)"/>
    <property type="match status" value="1"/>
</dbReference>
<accession>A0A4Q4Q863</accession>
<dbReference type="InterPro" id="IPR001506">
    <property type="entry name" value="Peptidase_M12A"/>
</dbReference>
<protein>
    <recommendedName>
        <fullName evidence="2">Peptidase metallopeptidase domain-containing protein</fullName>
    </recommendedName>
</protein>
<organism evidence="3 4">
    <name type="scientific">Alternaria arborescens</name>
    <dbReference type="NCBI Taxonomy" id="156630"/>
    <lineage>
        <taxon>Eukaryota</taxon>
        <taxon>Fungi</taxon>
        <taxon>Dikarya</taxon>
        <taxon>Ascomycota</taxon>
        <taxon>Pezizomycotina</taxon>
        <taxon>Dothideomycetes</taxon>
        <taxon>Pleosporomycetidae</taxon>
        <taxon>Pleosporales</taxon>
        <taxon>Pleosporineae</taxon>
        <taxon>Pleosporaceae</taxon>
        <taxon>Alternaria</taxon>
        <taxon>Alternaria sect. Alternaria</taxon>
    </lineage>
</organism>
<dbReference type="SMART" id="SM00235">
    <property type="entry name" value="ZnMc"/>
    <property type="match status" value="1"/>
</dbReference>
<feature type="compositionally biased region" description="Polar residues" evidence="1">
    <location>
        <begin position="1252"/>
        <end position="1279"/>
    </location>
</feature>
<sequence length="1366" mass="148016">MSAPRSSAQSRRTNPVAGQGNTRSGNQGSGQAPTTQANGQDLAPAHTEDDVALTDDNEDHAEESVNGADPESVGNGNGAYAAPDTNGSAANSGSSDDTSWFKRSCKEVVVPIPKGKLTPGDTTGALANKGISTEISRDKLHVVFSDQDLIWDGTPQVLSYWFIEGTPKQKFKVREAIDEWTWYANVTFEEAASIQDSNIRITFDPNDGSWAYIGKQCEKIGPNEPTMNLAWLDKFSPITSNERATILHEFGHVLGLLHEHQSPAHGGQAIRNLQAAISLYTKTQGWSVQQVYDQVINVYAMNEVSNFSQVDTFSIMHYPQPKEITGLAQDIPYNTKLTDLDKAYIILQYPRKEMHPRAAKDGWNFEKALNVIGAPKDVKARVLQSFYKNKDPESGEIDPQDSRLIIEQWTRSAHLNTGVNGVPNGVPAKLQIAHDVKHGVANDELPRRAHADLPPPPTIGNADVGDSTFIKKLYDQLSKLYNPGGAQYFALQFPTRFLDKQTYAYKLNGYFSRMEKPVVVNEAEFALTDALYDIAPIVGGPNGQTLSRNYEKALNSLIPTFEDKEVRKQREKMRAWLMKTTKAGNAAYTVDTRLSLPGISAQTAKELSDTNGMVITPASGEPALVDQESAKQIAQQAINNIKSLNRDRPRAMTRMEYSESLMQAYLNERRDWELRKDAKFREASEAAASDPSKMEALTRELAHTSAIEEAKIAAKYSDAVVRGYTHTVRGFMGHLDIKTTGESLQDAKDAFRQSALSSVYTASSVWPVAMQPTDWFEALDTGFTREDLSQDSALIEAAVKAKAQLIDTLETQMANLRGFNKGDPAEAKQKMIDAAAAREEAMAKLQQKYTASTISAVKLALEVAALANPTTAALQTAKSGLEFLNKGPDTGDSNEVRESKKTVADLFRGDSTVLTDIGNQMDDVSRANTAVNQASRVLTEHMSQYSEAVAGDTRNLVDALQRQVTSAKAELAELQESYTISKRASPSASADLEKSSAEVGKLPQNNGGSRWSEVQISSVVSNDYSATSSSSSSSVSSYNCSFWLGSSSGSSSSSSAENSSRSMSSTLKVDVAMRTTYVTVDRSGWFDPSLLSMSKSFMRGAVKENYVPWSEWKTGEVPEDATKAIRDMNNNKKPTGYFAAFPVGYVLVKDCVIKIASSATDTSAFKKVFDSQSESSGGFLCFSHSSGSRSSSDSSSSSSTQTQDGIVVRIPGPQILGYVMQLSGQDQSRPFAAMLEADLFFEDEDDAPKPKTSGTTGRANAFNVNTATASDPSPANTGIRSYDEENHMSAAAAPGAPRPPRPANAFNPNASAASASGSSEAPGQLLDALQTALDGSDVSNWLDGQPSGAKEEIWAKLQAAFGKVGR</sequence>
<feature type="compositionally biased region" description="Acidic residues" evidence="1">
    <location>
        <begin position="50"/>
        <end position="61"/>
    </location>
</feature>
<evidence type="ECO:0000259" key="2">
    <source>
        <dbReference type="SMART" id="SM00235"/>
    </source>
</evidence>
<feature type="compositionally biased region" description="Low complexity" evidence="1">
    <location>
        <begin position="1187"/>
        <end position="1199"/>
    </location>
</feature>
<feature type="region of interest" description="Disordered" evidence="1">
    <location>
        <begin position="980"/>
        <end position="1010"/>
    </location>
</feature>
<evidence type="ECO:0000313" key="3">
    <source>
        <dbReference type="EMBL" id="RYO35201.1"/>
    </source>
</evidence>
<dbReference type="Proteomes" id="UP000293823">
    <property type="component" value="Unassembled WGS sequence"/>
</dbReference>
<reference evidence="4" key="1">
    <citation type="journal article" date="2019" name="bioRxiv">
        <title>Genomics, evolutionary history and diagnostics of the Alternaria alternata species group including apple and Asian pear pathotypes.</title>
        <authorList>
            <person name="Armitage A.D."/>
            <person name="Cockerton H.M."/>
            <person name="Sreenivasaprasad S."/>
            <person name="Woodhall J.W."/>
            <person name="Lane C.R."/>
            <person name="Harrison R.J."/>
            <person name="Clarkson J.P."/>
        </authorList>
    </citation>
    <scope>NUCLEOTIDE SEQUENCE [LARGE SCALE GENOMIC DNA]</scope>
    <source>
        <strain evidence="4">RGR 97.0016</strain>
    </source>
</reference>
<feature type="compositionally biased region" description="Low complexity" evidence="1">
    <location>
        <begin position="1303"/>
        <end position="1323"/>
    </location>
</feature>
<dbReference type="InterPro" id="IPR006026">
    <property type="entry name" value="Peptidase_Metallo"/>
</dbReference>
<dbReference type="OrthoDB" id="291007at2759"/>
<feature type="region of interest" description="Disordered" evidence="1">
    <location>
        <begin position="1"/>
        <end position="100"/>
    </location>
</feature>
<evidence type="ECO:0000313" key="4">
    <source>
        <dbReference type="Proteomes" id="UP000293823"/>
    </source>
</evidence>
<feature type="region of interest" description="Disordered" evidence="1">
    <location>
        <begin position="1187"/>
        <end position="1206"/>
    </location>
</feature>
<dbReference type="EMBL" id="PEJP01000071">
    <property type="protein sequence ID" value="RYO35201.1"/>
    <property type="molecule type" value="Genomic_DNA"/>
</dbReference>
<dbReference type="SUPFAM" id="SSF55486">
    <property type="entry name" value="Metalloproteases ('zincins'), catalytic domain"/>
    <property type="match status" value="1"/>
</dbReference>
<keyword evidence="4" id="KW-1185">Reference proteome</keyword>
<comment type="caution">
    <text evidence="3">The sequence shown here is derived from an EMBL/GenBank/DDBJ whole genome shotgun (WGS) entry which is preliminary data.</text>
</comment>
<dbReference type="Pfam" id="PF01400">
    <property type="entry name" value="Astacin"/>
    <property type="match status" value="1"/>
</dbReference>
<name>A0A4Q4Q863_9PLEO</name>
<gene>
    <name evidence="3" type="ORF">AA0113_g11571</name>
</gene>
<feature type="compositionally biased region" description="Polar residues" evidence="1">
    <location>
        <begin position="19"/>
        <end position="39"/>
    </location>
</feature>
<feature type="compositionally biased region" description="Polar residues" evidence="1">
    <location>
        <begin position="85"/>
        <end position="98"/>
    </location>
</feature>
<evidence type="ECO:0000256" key="1">
    <source>
        <dbReference type="SAM" id="MobiDB-lite"/>
    </source>
</evidence>
<feature type="domain" description="Peptidase metallopeptidase" evidence="2">
    <location>
        <begin position="147"/>
        <end position="294"/>
    </location>
</feature>
<dbReference type="GO" id="GO:0004222">
    <property type="term" value="F:metalloendopeptidase activity"/>
    <property type="evidence" value="ECO:0007669"/>
    <property type="project" value="InterPro"/>
</dbReference>